<dbReference type="KEGG" id="twh:TWT_184"/>
<evidence type="ECO:0000313" key="2">
    <source>
        <dbReference type="Proteomes" id="UP000002200"/>
    </source>
</evidence>
<sequence length="98" mass="10571">MHLLTQKGWRCACGACGRKGLMSLSQLPQEKRIIEKKELLKILMERALEVKEGFMKGGFLKKEFREKVPGGGVSSTSLAYPALGLLPAPALSVSGGVL</sequence>
<protein>
    <submittedName>
        <fullName evidence="1">Uncharacterized protein</fullName>
    </submittedName>
</protein>
<keyword evidence="2" id="KW-1185">Reference proteome</keyword>
<name>Q83GR3_TROWT</name>
<dbReference type="HOGENOM" id="CLU_2332799_0_0_11"/>
<evidence type="ECO:0000313" key="1">
    <source>
        <dbReference type="EMBL" id="AAO44281.1"/>
    </source>
</evidence>
<dbReference type="AlphaFoldDB" id="Q83GR3"/>
<proteinExistence type="predicted"/>
<gene>
    <name evidence="1" type="ordered locus">TWT_184</name>
</gene>
<organism evidence="1 2">
    <name type="scientific">Tropheryma whipplei (strain Twist)</name>
    <name type="common">Whipple's bacillus</name>
    <dbReference type="NCBI Taxonomy" id="203267"/>
    <lineage>
        <taxon>Bacteria</taxon>
        <taxon>Bacillati</taxon>
        <taxon>Actinomycetota</taxon>
        <taxon>Actinomycetes</taxon>
        <taxon>Micrococcales</taxon>
        <taxon>Tropherymataceae</taxon>
        <taxon>Tropheryma</taxon>
    </lineage>
</organism>
<dbReference type="Proteomes" id="UP000002200">
    <property type="component" value="Chromosome"/>
</dbReference>
<dbReference type="EMBL" id="AE014184">
    <property type="protein sequence ID" value="AAO44281.1"/>
    <property type="molecule type" value="Genomic_DNA"/>
</dbReference>
<reference evidence="1 2" key="1">
    <citation type="journal article" date="2003" name="Genome Res.">
        <title>Tropheryma whipplei twist: a human pathogenic Actinobacteria with a reduced genome.</title>
        <authorList>
            <person name="Raoult D."/>
            <person name="Ogata H."/>
            <person name="Audic S."/>
            <person name="Robert C."/>
            <person name="Suhre K."/>
            <person name="Drancourt M."/>
            <person name="Claverie J.-M."/>
        </authorList>
    </citation>
    <scope>NUCLEOTIDE SEQUENCE [LARGE SCALE GENOMIC DNA]</scope>
    <source>
        <strain evidence="1 2">Twist</strain>
    </source>
</reference>
<accession>Q83GR3</accession>